<proteinExistence type="predicted"/>
<dbReference type="AlphaFoldDB" id="A0AAW0I9G4"/>
<organism evidence="2 3">
    <name type="scientific">Myodes glareolus</name>
    <name type="common">Bank vole</name>
    <name type="synonym">Clethrionomys glareolus</name>
    <dbReference type="NCBI Taxonomy" id="447135"/>
    <lineage>
        <taxon>Eukaryota</taxon>
        <taxon>Metazoa</taxon>
        <taxon>Chordata</taxon>
        <taxon>Craniata</taxon>
        <taxon>Vertebrata</taxon>
        <taxon>Euteleostomi</taxon>
        <taxon>Mammalia</taxon>
        <taxon>Eutheria</taxon>
        <taxon>Euarchontoglires</taxon>
        <taxon>Glires</taxon>
        <taxon>Rodentia</taxon>
        <taxon>Myomorpha</taxon>
        <taxon>Muroidea</taxon>
        <taxon>Cricetidae</taxon>
        <taxon>Arvicolinae</taxon>
        <taxon>Myodes</taxon>
    </lineage>
</organism>
<dbReference type="PANTHER" id="PTHR37342">
    <property type="entry name" value="HYPOTHETICAL PROTEIN LOC689959"/>
    <property type="match status" value="1"/>
</dbReference>
<dbReference type="PANTHER" id="PTHR37342:SF1">
    <property type="entry name" value="CHROMOSOME 11 OPEN READING FRAME 52"/>
    <property type="match status" value="1"/>
</dbReference>
<keyword evidence="3" id="KW-1185">Reference proteome</keyword>
<protein>
    <submittedName>
        <fullName evidence="2">Uncharacterized protein</fullName>
    </submittedName>
</protein>
<dbReference type="EMBL" id="JBBHLL010000186">
    <property type="protein sequence ID" value="KAK7810809.1"/>
    <property type="molecule type" value="Genomic_DNA"/>
</dbReference>
<evidence type="ECO:0000256" key="1">
    <source>
        <dbReference type="SAM" id="MobiDB-lite"/>
    </source>
</evidence>
<accession>A0AAW0I9G4</accession>
<dbReference type="InterPro" id="IPR028106">
    <property type="entry name" value="DUF4578"/>
</dbReference>
<evidence type="ECO:0000313" key="2">
    <source>
        <dbReference type="EMBL" id="KAK7810809.1"/>
    </source>
</evidence>
<sequence length="239" mass="27111">MRKPLYVGTPAGLPGRHIRHGKQAVLWGKLNRPSGRRVVAYASTFRMTLHRANLWGDGTMLSKIVKERLQSNWDGGEHAELLYMGDLFFYTGAAHQLSRRKIKQSMAQSLAQYELWLLSKEDGRQDSQVENGPGSQARPTLSVLKQQQQQLWQNSSKDCGTAGPMYEQVLHRPVSQKKSSDSTSEESHLHYADIHVLSQMQPYSSKQVKHRHVDTATEYATLRFPQATPRYDSNHGTLV</sequence>
<comment type="caution">
    <text evidence="2">The sequence shown here is derived from an EMBL/GenBank/DDBJ whole genome shotgun (WGS) entry which is preliminary data.</text>
</comment>
<reference evidence="2 3" key="1">
    <citation type="journal article" date="2023" name="bioRxiv">
        <title>Conserved and derived expression patterns and positive selection on dental genes reveal complex evolutionary context of ever-growing rodent molars.</title>
        <authorList>
            <person name="Calamari Z.T."/>
            <person name="Song A."/>
            <person name="Cohen E."/>
            <person name="Akter M."/>
            <person name="Roy R.D."/>
            <person name="Hallikas O."/>
            <person name="Christensen M.M."/>
            <person name="Li P."/>
            <person name="Marangoni P."/>
            <person name="Jernvall J."/>
            <person name="Klein O.D."/>
        </authorList>
    </citation>
    <scope>NUCLEOTIDE SEQUENCE [LARGE SCALE GENOMIC DNA]</scope>
    <source>
        <strain evidence="2">V071</strain>
    </source>
</reference>
<feature type="compositionally biased region" description="Polar residues" evidence="1">
    <location>
        <begin position="128"/>
        <end position="147"/>
    </location>
</feature>
<dbReference type="GO" id="GO:0070062">
    <property type="term" value="C:extracellular exosome"/>
    <property type="evidence" value="ECO:0007669"/>
    <property type="project" value="TreeGrafter"/>
</dbReference>
<evidence type="ECO:0000313" key="3">
    <source>
        <dbReference type="Proteomes" id="UP001488838"/>
    </source>
</evidence>
<dbReference type="Pfam" id="PF15147">
    <property type="entry name" value="DUF4578"/>
    <property type="match status" value="1"/>
</dbReference>
<dbReference type="Proteomes" id="UP001488838">
    <property type="component" value="Unassembled WGS sequence"/>
</dbReference>
<name>A0AAW0I9G4_MYOGA</name>
<feature type="region of interest" description="Disordered" evidence="1">
    <location>
        <begin position="124"/>
        <end position="147"/>
    </location>
</feature>
<gene>
    <name evidence="2" type="ORF">U0070_019974</name>
</gene>